<evidence type="ECO:0000259" key="8">
    <source>
        <dbReference type="Pfam" id="PF08662"/>
    </source>
</evidence>
<keyword evidence="6" id="KW-0810">Translation regulation</keyword>
<gene>
    <name evidence="10" type="primary">LOC110745545</name>
</gene>
<dbReference type="InterPro" id="IPR036322">
    <property type="entry name" value="WD40_repeat_dom_sf"/>
</dbReference>
<evidence type="ECO:0000256" key="5">
    <source>
        <dbReference type="ARBA" id="ARBA00022737"/>
    </source>
</evidence>
<dbReference type="GO" id="GO:0022627">
    <property type="term" value="C:cytosolic small ribosomal subunit"/>
    <property type="evidence" value="ECO:0007669"/>
    <property type="project" value="TreeGrafter"/>
</dbReference>
<dbReference type="RefSeq" id="XP_021801343.1">
    <property type="nucleotide sequence ID" value="XM_021945651.1"/>
</dbReference>
<keyword evidence="4" id="KW-0853">WD repeat</keyword>
<dbReference type="Gene3D" id="2.130.10.10">
    <property type="entry name" value="YVTN repeat-like/Quinoprotein amine dehydrogenase"/>
    <property type="match status" value="1"/>
</dbReference>
<sequence>MAASETAPPLDILVRGPEGFSLWNGPPFSNGQPGIKLENISCTSTKFSEDGSRLMVMKSDSVISIYDCSSYREIRSFQIPNVAAAALSPRGTYVQTFQKSSTPQEKNVILWNTETGDPVYQQFQKNMTKATWPSIRFSSDEAVVCRLATNEIQFLDAGDFSKPFIYRLRVPGVAAFELSKAPGSHVAAFVPESKGIPASVQIFSCAKAVQSQSLARRSFFRCSSVQLNWNNGSTGLLVVVQSDVDKTNQSYYGESKLNYLTTDGTHEGLVPLRMFQLQ</sequence>
<dbReference type="Pfam" id="PF08662">
    <property type="entry name" value="eIF2A"/>
    <property type="match status" value="1"/>
</dbReference>
<name>A0A6P5RHE1_PRUAV</name>
<evidence type="ECO:0000256" key="6">
    <source>
        <dbReference type="ARBA" id="ARBA00022845"/>
    </source>
</evidence>
<keyword evidence="5" id="KW-0677">Repeat</keyword>
<dbReference type="InterPro" id="IPR011387">
    <property type="entry name" value="TIF2A"/>
</dbReference>
<keyword evidence="3" id="KW-0396">Initiation factor</keyword>
<evidence type="ECO:0000256" key="2">
    <source>
        <dbReference type="ARBA" id="ARBA00013819"/>
    </source>
</evidence>
<feature type="domain" description="Translation initiation factor beta propellor-like" evidence="8">
    <location>
        <begin position="217"/>
        <end position="273"/>
    </location>
</feature>
<dbReference type="PANTHER" id="PTHR13227:SF0">
    <property type="entry name" value="EUKARYOTIC TRANSLATION INITIATION FACTOR 2A"/>
    <property type="match status" value="1"/>
</dbReference>
<dbReference type="InterPro" id="IPR013979">
    <property type="entry name" value="TIF_beta_prop-like"/>
</dbReference>
<keyword evidence="9" id="KW-1185">Reference proteome</keyword>
<dbReference type="GO" id="GO:0043022">
    <property type="term" value="F:ribosome binding"/>
    <property type="evidence" value="ECO:0007669"/>
    <property type="project" value="TreeGrafter"/>
</dbReference>
<dbReference type="SUPFAM" id="SSF50978">
    <property type="entry name" value="WD40 repeat-like"/>
    <property type="match status" value="1"/>
</dbReference>
<dbReference type="GO" id="GO:0000049">
    <property type="term" value="F:tRNA binding"/>
    <property type="evidence" value="ECO:0007669"/>
    <property type="project" value="TreeGrafter"/>
</dbReference>
<dbReference type="GO" id="GO:0006417">
    <property type="term" value="P:regulation of translation"/>
    <property type="evidence" value="ECO:0007669"/>
    <property type="project" value="UniProtKB-KW"/>
</dbReference>
<proteinExistence type="inferred from homology"/>
<organism evidence="9 10">
    <name type="scientific">Prunus avium</name>
    <name type="common">Cherry</name>
    <name type="synonym">Cerasus avium</name>
    <dbReference type="NCBI Taxonomy" id="42229"/>
    <lineage>
        <taxon>Eukaryota</taxon>
        <taxon>Viridiplantae</taxon>
        <taxon>Streptophyta</taxon>
        <taxon>Embryophyta</taxon>
        <taxon>Tracheophyta</taxon>
        <taxon>Spermatophyta</taxon>
        <taxon>Magnoliopsida</taxon>
        <taxon>eudicotyledons</taxon>
        <taxon>Gunneridae</taxon>
        <taxon>Pentapetalae</taxon>
        <taxon>rosids</taxon>
        <taxon>fabids</taxon>
        <taxon>Rosales</taxon>
        <taxon>Rosaceae</taxon>
        <taxon>Amygdaloideae</taxon>
        <taxon>Amygdaleae</taxon>
        <taxon>Prunus</taxon>
    </lineage>
</organism>
<evidence type="ECO:0000313" key="10">
    <source>
        <dbReference type="RefSeq" id="XP_021801343.1"/>
    </source>
</evidence>
<dbReference type="GO" id="GO:0003729">
    <property type="term" value="F:mRNA binding"/>
    <property type="evidence" value="ECO:0007669"/>
    <property type="project" value="TreeGrafter"/>
</dbReference>
<protein>
    <recommendedName>
        <fullName evidence="2">Eukaryotic translation initiation factor 2A</fullName>
    </recommendedName>
</protein>
<evidence type="ECO:0000256" key="4">
    <source>
        <dbReference type="ARBA" id="ARBA00022574"/>
    </source>
</evidence>
<dbReference type="GO" id="GO:0003743">
    <property type="term" value="F:translation initiation factor activity"/>
    <property type="evidence" value="ECO:0007669"/>
    <property type="project" value="UniProtKB-KW"/>
</dbReference>
<accession>A0A6P5RHE1</accession>
<dbReference type="AlphaFoldDB" id="A0A6P5RHE1"/>
<dbReference type="InterPro" id="IPR015943">
    <property type="entry name" value="WD40/YVTN_repeat-like_dom_sf"/>
</dbReference>
<evidence type="ECO:0000256" key="7">
    <source>
        <dbReference type="ARBA" id="ARBA00022917"/>
    </source>
</evidence>
<evidence type="ECO:0000313" key="9">
    <source>
        <dbReference type="Proteomes" id="UP000515124"/>
    </source>
</evidence>
<dbReference type="KEGG" id="pavi:110745545"/>
<evidence type="ECO:0000256" key="3">
    <source>
        <dbReference type="ARBA" id="ARBA00022540"/>
    </source>
</evidence>
<dbReference type="GeneID" id="110745545"/>
<evidence type="ECO:0000256" key="1">
    <source>
        <dbReference type="ARBA" id="ARBA00009573"/>
    </source>
</evidence>
<dbReference type="PANTHER" id="PTHR13227">
    <property type="entry name" value="EUKARYOTIC TRANSLATION INITIATION FACTOR 2A"/>
    <property type="match status" value="1"/>
</dbReference>
<keyword evidence="7" id="KW-0648">Protein biosynthesis</keyword>
<reference evidence="10" key="1">
    <citation type="submission" date="2025-08" db="UniProtKB">
        <authorList>
            <consortium name="RefSeq"/>
        </authorList>
    </citation>
    <scope>IDENTIFICATION</scope>
</reference>
<dbReference type="Proteomes" id="UP000515124">
    <property type="component" value="Unplaced"/>
</dbReference>
<comment type="similarity">
    <text evidence="1">Belongs to the WD repeat EIF2A family.</text>
</comment>